<gene>
    <name evidence="7" type="ORF">NECHADRAFT_87072</name>
</gene>
<dbReference type="PANTHER" id="PTHR47338">
    <property type="entry name" value="ZN(II)2CYS6 TRANSCRIPTION FACTOR (EUROFUNG)-RELATED"/>
    <property type="match status" value="1"/>
</dbReference>
<dbReference type="eggNOG" id="ENOG502SK8P">
    <property type="taxonomic scope" value="Eukaryota"/>
</dbReference>
<evidence type="ECO:0000256" key="4">
    <source>
        <dbReference type="ARBA" id="ARBA00023163"/>
    </source>
</evidence>
<dbReference type="GO" id="GO:0000981">
    <property type="term" value="F:DNA-binding transcription factor activity, RNA polymerase II-specific"/>
    <property type="evidence" value="ECO:0007669"/>
    <property type="project" value="InterPro"/>
</dbReference>
<dbReference type="GeneID" id="9674260"/>
<dbReference type="EMBL" id="GG698930">
    <property type="protein sequence ID" value="EEU36167.1"/>
    <property type="molecule type" value="Genomic_DNA"/>
</dbReference>
<dbReference type="HOGENOM" id="CLU_404938_0_0_1"/>
<dbReference type="PANTHER" id="PTHR47338:SF7">
    <property type="entry name" value="ZN(II)2CYS6 TRANSCRIPTION FACTOR (EUROFUNG)"/>
    <property type="match status" value="1"/>
</dbReference>
<keyword evidence="4" id="KW-0804">Transcription</keyword>
<evidence type="ECO:0000256" key="2">
    <source>
        <dbReference type="ARBA" id="ARBA00022723"/>
    </source>
</evidence>
<accession>C7ZI99</accession>
<dbReference type="AlphaFoldDB" id="C7ZI99"/>
<evidence type="ECO:0000313" key="8">
    <source>
        <dbReference type="Proteomes" id="UP000005206"/>
    </source>
</evidence>
<dbReference type="KEGG" id="nhe:NECHADRAFT_87072"/>
<comment type="subcellular location">
    <subcellularLocation>
        <location evidence="1">Nucleus</location>
    </subcellularLocation>
</comment>
<dbReference type="CDD" id="cd12148">
    <property type="entry name" value="fungal_TF_MHR"/>
    <property type="match status" value="1"/>
</dbReference>
<sequence length="679" mass="76776">MATVPGSEKSKRAKICFQCRNRKVFPMSGTRGTPCRSLFLPLLTPTNTRSAAMARSVAVRTAKGSISRALLATTLPTPLNSPLIRRSLAVVPPKPASLVAIRSRDVLERHHDPEGFATETVEPIINKGLETLSTYRGVGQDSRVPPSSDFLNKKAIIREHIDAFFEHVYPIPGMGIIHRASLMRTWLDGSHNPRLLQALCGVAARFTALSRPAMAAEGQRWLEEAEAHLLHRSTEPLRTDIAALILIAFDHCASRRFLRHVGTLACVTKLAFIMRLNREDPNAGFAPQEWRRRLTWALWTMDTLALNSADEDSDTFNNATTAGTDTVAGLVQTFERELDQHVATLPDNYTMNSRNLYSRLYLPSRTTFVMLHVWYHRTYCDLYHLVMDKMSVGVQPRSTTEPSSSTLERYGHFYLQHAASMSDLFSTLLQADDSVCITDPSLANCSLAAAQGIFFSQHWTGSLLTNEERSQRVRHCASILEKPAEVYPTTRLVMADILELHARLAQNQPLEEHNRLPFSTSYNVADEISRLRFPAEDPDLRQNPRTRKPSTSAVRNEHAPTERLRMDGGLNPSMMETSDTPSIPILEAPIADPITSDLFNYRETLMDVDQMEQEIWSMPGFEMVDVGLSWLDRSAQLRPFELTSLDHYKKDSHRRHVLISISFVKDLKPIFYLEKKYYF</sequence>
<evidence type="ECO:0000256" key="1">
    <source>
        <dbReference type="ARBA" id="ARBA00004123"/>
    </source>
</evidence>
<keyword evidence="3" id="KW-0805">Transcription regulation</keyword>
<proteinExistence type="predicted"/>
<keyword evidence="8" id="KW-1185">Reference proteome</keyword>
<feature type="region of interest" description="Disordered" evidence="6">
    <location>
        <begin position="534"/>
        <end position="572"/>
    </location>
</feature>
<dbReference type="Proteomes" id="UP000005206">
    <property type="component" value="Chromosome 12"/>
</dbReference>
<protein>
    <recommendedName>
        <fullName evidence="9">Transcription factor domain-containing protein</fullName>
    </recommendedName>
</protein>
<evidence type="ECO:0000313" key="7">
    <source>
        <dbReference type="EMBL" id="EEU36167.1"/>
    </source>
</evidence>
<evidence type="ECO:0000256" key="6">
    <source>
        <dbReference type="SAM" id="MobiDB-lite"/>
    </source>
</evidence>
<evidence type="ECO:0000256" key="5">
    <source>
        <dbReference type="ARBA" id="ARBA00023242"/>
    </source>
</evidence>
<dbReference type="OrthoDB" id="4685598at2759"/>
<organism evidence="7 8">
    <name type="scientific">Fusarium vanettenii (strain ATCC MYA-4622 / CBS 123669 / FGSC 9596 / NRRL 45880 / 77-13-4)</name>
    <name type="common">Fusarium solani subsp. pisi</name>
    <dbReference type="NCBI Taxonomy" id="660122"/>
    <lineage>
        <taxon>Eukaryota</taxon>
        <taxon>Fungi</taxon>
        <taxon>Dikarya</taxon>
        <taxon>Ascomycota</taxon>
        <taxon>Pezizomycotina</taxon>
        <taxon>Sordariomycetes</taxon>
        <taxon>Hypocreomycetidae</taxon>
        <taxon>Hypocreales</taxon>
        <taxon>Nectriaceae</taxon>
        <taxon>Fusarium</taxon>
        <taxon>Fusarium solani species complex</taxon>
        <taxon>Fusarium vanettenii</taxon>
    </lineage>
</organism>
<keyword evidence="5" id="KW-0539">Nucleus</keyword>
<dbReference type="GO" id="GO:0046872">
    <property type="term" value="F:metal ion binding"/>
    <property type="evidence" value="ECO:0007669"/>
    <property type="project" value="UniProtKB-KW"/>
</dbReference>
<dbReference type="GO" id="GO:0005634">
    <property type="term" value="C:nucleus"/>
    <property type="evidence" value="ECO:0007669"/>
    <property type="project" value="UniProtKB-SubCell"/>
</dbReference>
<keyword evidence="2" id="KW-0479">Metal-binding</keyword>
<evidence type="ECO:0008006" key="9">
    <source>
        <dbReference type="Google" id="ProtNLM"/>
    </source>
</evidence>
<feature type="compositionally biased region" description="Basic and acidic residues" evidence="6">
    <location>
        <begin position="555"/>
        <end position="566"/>
    </location>
</feature>
<reference evidence="7 8" key="1">
    <citation type="journal article" date="2009" name="PLoS Genet.">
        <title>The genome of Nectria haematococca: contribution of supernumerary chromosomes to gene expansion.</title>
        <authorList>
            <person name="Coleman J.J."/>
            <person name="Rounsley S.D."/>
            <person name="Rodriguez-Carres M."/>
            <person name="Kuo A."/>
            <person name="Wasmann C.C."/>
            <person name="Grimwood J."/>
            <person name="Schmutz J."/>
            <person name="Taga M."/>
            <person name="White G.J."/>
            <person name="Zhou S."/>
            <person name="Schwartz D.C."/>
            <person name="Freitag M."/>
            <person name="Ma L.J."/>
            <person name="Danchin E.G."/>
            <person name="Henrissat B."/>
            <person name="Coutinho P.M."/>
            <person name="Nelson D.R."/>
            <person name="Straney D."/>
            <person name="Napoli C.A."/>
            <person name="Barker B.M."/>
            <person name="Gribskov M."/>
            <person name="Rep M."/>
            <person name="Kroken S."/>
            <person name="Molnar I."/>
            <person name="Rensing C."/>
            <person name="Kennell J.C."/>
            <person name="Zamora J."/>
            <person name="Farman M.L."/>
            <person name="Selker E.U."/>
            <person name="Salamov A."/>
            <person name="Shapiro H."/>
            <person name="Pangilinan J."/>
            <person name="Lindquist E."/>
            <person name="Lamers C."/>
            <person name="Grigoriev I.V."/>
            <person name="Geiser D.M."/>
            <person name="Covert S.F."/>
            <person name="Temporini E."/>
            <person name="Vanetten H.D."/>
        </authorList>
    </citation>
    <scope>NUCLEOTIDE SEQUENCE [LARGE SCALE GENOMIC DNA]</scope>
    <source>
        <strain evidence="8">ATCC MYA-4622 / CBS 123669 / FGSC 9596 / NRRL 45880 / 77-13-4</strain>
    </source>
</reference>
<dbReference type="RefSeq" id="XP_003041880.1">
    <property type="nucleotide sequence ID" value="XM_003041834.1"/>
</dbReference>
<evidence type="ECO:0000256" key="3">
    <source>
        <dbReference type="ARBA" id="ARBA00023015"/>
    </source>
</evidence>
<dbReference type="VEuPathDB" id="FungiDB:NECHADRAFT_87072"/>
<dbReference type="InterPro" id="IPR050815">
    <property type="entry name" value="TF_fung"/>
</dbReference>
<dbReference type="InParanoid" id="C7ZI99"/>
<name>C7ZI99_FUSV7</name>